<name>A0A9N9GW72_FUNMO</name>
<proteinExistence type="predicted"/>
<dbReference type="Proteomes" id="UP000789375">
    <property type="component" value="Unassembled WGS sequence"/>
</dbReference>
<protein>
    <submittedName>
        <fullName evidence="1">6310_t:CDS:1</fullName>
    </submittedName>
</protein>
<organism evidence="1 2">
    <name type="scientific">Funneliformis mosseae</name>
    <name type="common">Endomycorrhizal fungus</name>
    <name type="synonym">Glomus mosseae</name>
    <dbReference type="NCBI Taxonomy" id="27381"/>
    <lineage>
        <taxon>Eukaryota</taxon>
        <taxon>Fungi</taxon>
        <taxon>Fungi incertae sedis</taxon>
        <taxon>Mucoromycota</taxon>
        <taxon>Glomeromycotina</taxon>
        <taxon>Glomeromycetes</taxon>
        <taxon>Glomerales</taxon>
        <taxon>Glomeraceae</taxon>
        <taxon>Funneliformis</taxon>
    </lineage>
</organism>
<dbReference type="EMBL" id="CAJVPP010003457">
    <property type="protein sequence ID" value="CAG8629726.1"/>
    <property type="molecule type" value="Genomic_DNA"/>
</dbReference>
<gene>
    <name evidence="1" type="ORF">FMOSSE_LOCUS10420</name>
</gene>
<evidence type="ECO:0000313" key="1">
    <source>
        <dbReference type="EMBL" id="CAG8629726.1"/>
    </source>
</evidence>
<dbReference type="AlphaFoldDB" id="A0A9N9GW72"/>
<keyword evidence="2" id="KW-1185">Reference proteome</keyword>
<comment type="caution">
    <text evidence="1">The sequence shown here is derived from an EMBL/GenBank/DDBJ whole genome shotgun (WGS) entry which is preliminary data.</text>
</comment>
<accession>A0A9N9GW72</accession>
<reference evidence="1" key="1">
    <citation type="submission" date="2021-06" db="EMBL/GenBank/DDBJ databases">
        <authorList>
            <person name="Kallberg Y."/>
            <person name="Tangrot J."/>
            <person name="Rosling A."/>
        </authorList>
    </citation>
    <scope>NUCLEOTIDE SEQUENCE</scope>
    <source>
        <strain evidence="1">87-6 pot B 2015</strain>
    </source>
</reference>
<sequence>MILEEYAKDYPVLKAVLDSKADDDISLGILNDYDLFSVLDDDDRFLKLHCIPRNNKYFRKNILYLPK</sequence>
<evidence type="ECO:0000313" key="2">
    <source>
        <dbReference type="Proteomes" id="UP000789375"/>
    </source>
</evidence>